<keyword evidence="4" id="KW-0963">Cytoplasm</keyword>
<dbReference type="Pfam" id="PF18392">
    <property type="entry name" value="CSN7a_helixI"/>
    <property type="match status" value="1"/>
</dbReference>
<dbReference type="InterPro" id="IPR041481">
    <property type="entry name" value="CSN7_helixI"/>
</dbReference>
<dbReference type="Pfam" id="PF01399">
    <property type="entry name" value="PCI"/>
    <property type="match status" value="1"/>
</dbReference>
<feature type="region of interest" description="Disordered" evidence="7">
    <location>
        <begin position="293"/>
        <end position="332"/>
    </location>
</feature>
<dbReference type="SMART" id="SM00088">
    <property type="entry name" value="PINT"/>
    <property type="match status" value="1"/>
</dbReference>
<comment type="subcellular location">
    <subcellularLocation>
        <location evidence="2">Cytoplasm</location>
    </subcellularLocation>
    <subcellularLocation>
        <location evidence="1">Nucleus</location>
    </subcellularLocation>
</comment>
<accession>A0A8X6MZY9</accession>
<name>A0A8X6MZY9_NEPPI</name>
<evidence type="ECO:0000256" key="1">
    <source>
        <dbReference type="ARBA" id="ARBA00004123"/>
    </source>
</evidence>
<evidence type="ECO:0000256" key="4">
    <source>
        <dbReference type="ARBA" id="ARBA00022490"/>
    </source>
</evidence>
<dbReference type="Pfam" id="PF22061">
    <property type="entry name" value="CSN7_HB_subdom"/>
    <property type="match status" value="1"/>
</dbReference>
<dbReference type="GO" id="GO:0005737">
    <property type="term" value="C:cytoplasm"/>
    <property type="evidence" value="ECO:0007669"/>
    <property type="project" value="UniProtKB-SubCell"/>
</dbReference>
<dbReference type="EMBL" id="BMAW01004083">
    <property type="protein sequence ID" value="GFS86929.1"/>
    <property type="molecule type" value="Genomic_DNA"/>
</dbReference>
<dbReference type="GO" id="GO:0010387">
    <property type="term" value="P:COP9 signalosome assembly"/>
    <property type="evidence" value="ECO:0007669"/>
    <property type="project" value="InterPro"/>
</dbReference>
<dbReference type="PROSITE" id="PS50250">
    <property type="entry name" value="PCI"/>
    <property type="match status" value="1"/>
</dbReference>
<dbReference type="PANTHER" id="PTHR15350">
    <property type="entry name" value="COP9 SIGNALOSOME COMPLEX SUBUNIT 7/DENDRITIC CELL PROTEIN GA17"/>
    <property type="match status" value="1"/>
</dbReference>
<comment type="caution">
    <text evidence="9">The sequence shown here is derived from an EMBL/GenBank/DDBJ whole genome shotgun (WGS) entry which is preliminary data.</text>
</comment>
<sequence>MVVINILILLYKHLVVRIPVGNSLHFDYPQLIYIRKQKEYSHGKLFSCDAVSIFILYIIRILKLQKMSDKNLPTVNQQALLEQYLLLAKSAKGAAAVELIKQVLVAPGIYVFGELLDMPNIQELNATQYSPYYQLLHLFAFGTFSNYMENKSQFPELTPAMINKLRHLTIVSLATKEKCIPYSKLLKELDMKNLRELEDLIIDVIYADIVRGKLDQRNGRLEVDYTLGRDIKPADIDIIVQVLQEWSDSCETVLNNIENQIIKANTMKDNHLKLKQQIENEVSAIKKNLKAQAQDSDSVEEMREVLQTEKPSKKKPNIKGLGYSMAGYSPVS</sequence>
<evidence type="ECO:0000313" key="10">
    <source>
        <dbReference type="Proteomes" id="UP000887013"/>
    </source>
</evidence>
<dbReference type="OrthoDB" id="10265275at2759"/>
<gene>
    <name evidence="9" type="primary">Cops7b</name>
    <name evidence="9" type="ORF">NPIL_47551</name>
</gene>
<protein>
    <submittedName>
        <fullName evidence="9">COP9 signalosome complex subunit 7b</fullName>
    </submittedName>
</protein>
<dbReference type="GO" id="GO:0008180">
    <property type="term" value="C:COP9 signalosome"/>
    <property type="evidence" value="ECO:0007669"/>
    <property type="project" value="UniProtKB-KW"/>
</dbReference>
<organism evidence="9 10">
    <name type="scientific">Nephila pilipes</name>
    <name type="common">Giant wood spider</name>
    <name type="synonym">Nephila maculata</name>
    <dbReference type="NCBI Taxonomy" id="299642"/>
    <lineage>
        <taxon>Eukaryota</taxon>
        <taxon>Metazoa</taxon>
        <taxon>Ecdysozoa</taxon>
        <taxon>Arthropoda</taxon>
        <taxon>Chelicerata</taxon>
        <taxon>Arachnida</taxon>
        <taxon>Araneae</taxon>
        <taxon>Araneomorphae</taxon>
        <taxon>Entelegynae</taxon>
        <taxon>Araneoidea</taxon>
        <taxon>Nephilidae</taxon>
        <taxon>Nephila</taxon>
    </lineage>
</organism>
<keyword evidence="10" id="KW-1185">Reference proteome</keyword>
<dbReference type="Proteomes" id="UP000887013">
    <property type="component" value="Unassembled WGS sequence"/>
</dbReference>
<keyword evidence="5" id="KW-0736">Signalosome</keyword>
<evidence type="ECO:0000256" key="7">
    <source>
        <dbReference type="SAM" id="MobiDB-lite"/>
    </source>
</evidence>
<feature type="compositionally biased region" description="Basic and acidic residues" evidence="7">
    <location>
        <begin position="300"/>
        <end position="311"/>
    </location>
</feature>
<evidence type="ECO:0000259" key="8">
    <source>
        <dbReference type="PROSITE" id="PS50250"/>
    </source>
</evidence>
<reference evidence="9" key="1">
    <citation type="submission" date="2020-08" db="EMBL/GenBank/DDBJ databases">
        <title>Multicomponent nature underlies the extraordinary mechanical properties of spider dragline silk.</title>
        <authorList>
            <person name="Kono N."/>
            <person name="Nakamura H."/>
            <person name="Mori M."/>
            <person name="Yoshida Y."/>
            <person name="Ohtoshi R."/>
            <person name="Malay A.D."/>
            <person name="Moran D.A.P."/>
            <person name="Tomita M."/>
            <person name="Numata K."/>
            <person name="Arakawa K."/>
        </authorList>
    </citation>
    <scope>NUCLEOTIDE SEQUENCE</scope>
</reference>
<proteinExistence type="inferred from homology"/>
<evidence type="ECO:0000313" key="9">
    <source>
        <dbReference type="EMBL" id="GFS86929.1"/>
    </source>
</evidence>
<dbReference type="InterPro" id="IPR000717">
    <property type="entry name" value="PCI_dom"/>
</dbReference>
<evidence type="ECO:0000256" key="3">
    <source>
        <dbReference type="ARBA" id="ARBA00008482"/>
    </source>
</evidence>
<evidence type="ECO:0000256" key="6">
    <source>
        <dbReference type="ARBA" id="ARBA00023242"/>
    </source>
</evidence>
<evidence type="ECO:0000256" key="2">
    <source>
        <dbReference type="ARBA" id="ARBA00004496"/>
    </source>
</evidence>
<keyword evidence="6" id="KW-0539">Nucleus</keyword>
<dbReference type="InterPro" id="IPR045237">
    <property type="entry name" value="COPS7/eIF3m"/>
</dbReference>
<dbReference type="PANTHER" id="PTHR15350:SF5">
    <property type="entry name" value="COP9 SIGNALOSOME COMPLEX SUBUNIT 7"/>
    <property type="match status" value="1"/>
</dbReference>
<evidence type="ECO:0000256" key="5">
    <source>
        <dbReference type="ARBA" id="ARBA00022790"/>
    </source>
</evidence>
<feature type="domain" description="PCI" evidence="8">
    <location>
        <begin position="53"/>
        <end position="228"/>
    </location>
</feature>
<dbReference type="AlphaFoldDB" id="A0A8X6MZY9"/>
<comment type="similarity">
    <text evidence="3">Belongs to the CSN7/EIF3M family. CSN7 subfamily.</text>
</comment>